<comment type="caution">
    <text evidence="1">The sequence shown here is derived from an EMBL/GenBank/DDBJ whole genome shotgun (WGS) entry which is preliminary data.</text>
</comment>
<proteinExistence type="predicted"/>
<dbReference type="Proteomes" id="UP001207930">
    <property type="component" value="Unassembled WGS sequence"/>
</dbReference>
<evidence type="ECO:0000313" key="2">
    <source>
        <dbReference type="Proteomes" id="UP001207930"/>
    </source>
</evidence>
<gene>
    <name evidence="1" type="ORF">OKA04_04720</name>
</gene>
<sequence>MISAACKIEFIPAGQPAIVLVDAGGWLETLPRLVARQNLYEPDGIGLADGFIKPLGGVLVDISFATIAEPASASDMWAAFLDCLPPTLTGALIITGGGKVTIYAPAVMPSTTPELPGPDAMVIKRYQIQAALPVTVDA</sequence>
<organism evidence="1 2">
    <name type="scientific">Luteolibacter flavescens</name>
    <dbReference type="NCBI Taxonomy" id="1859460"/>
    <lineage>
        <taxon>Bacteria</taxon>
        <taxon>Pseudomonadati</taxon>
        <taxon>Verrucomicrobiota</taxon>
        <taxon>Verrucomicrobiia</taxon>
        <taxon>Verrucomicrobiales</taxon>
        <taxon>Verrucomicrobiaceae</taxon>
        <taxon>Luteolibacter</taxon>
    </lineage>
</organism>
<name>A0ABT3FM24_9BACT</name>
<accession>A0ABT3FM24</accession>
<protein>
    <submittedName>
        <fullName evidence="1">Uncharacterized protein</fullName>
    </submittedName>
</protein>
<dbReference type="EMBL" id="JAPDDS010000002">
    <property type="protein sequence ID" value="MCW1884020.1"/>
    <property type="molecule type" value="Genomic_DNA"/>
</dbReference>
<dbReference type="RefSeq" id="WP_264499980.1">
    <property type="nucleotide sequence ID" value="NZ_JAPDDS010000002.1"/>
</dbReference>
<reference evidence="1 2" key="1">
    <citation type="submission" date="2022-10" db="EMBL/GenBank/DDBJ databases">
        <title>Luteolibacter flavescens strain MCCC 1K03193, whole genome shotgun sequencing project.</title>
        <authorList>
            <person name="Zhao G."/>
            <person name="Shen L."/>
        </authorList>
    </citation>
    <scope>NUCLEOTIDE SEQUENCE [LARGE SCALE GENOMIC DNA]</scope>
    <source>
        <strain evidence="1 2">MCCC 1K03193</strain>
    </source>
</reference>
<keyword evidence="2" id="KW-1185">Reference proteome</keyword>
<evidence type="ECO:0000313" key="1">
    <source>
        <dbReference type="EMBL" id="MCW1884020.1"/>
    </source>
</evidence>